<dbReference type="RefSeq" id="WP_359989773.1">
    <property type="nucleotide sequence ID" value="NZ_JBEZLS010000046.1"/>
</dbReference>
<keyword evidence="4" id="KW-1185">Reference proteome</keyword>
<accession>A0ABV3EGY2</accession>
<evidence type="ECO:0000259" key="2">
    <source>
        <dbReference type="PROSITE" id="PS50943"/>
    </source>
</evidence>
<evidence type="ECO:0000256" key="1">
    <source>
        <dbReference type="SAM" id="MobiDB-lite"/>
    </source>
</evidence>
<dbReference type="InterPro" id="IPR010982">
    <property type="entry name" value="Lambda_DNA-bd_dom_sf"/>
</dbReference>
<sequence>MGNTFSLPTCKQCGKERRFQATGRPGEYCSTACRQRARRQRQAASQPPDTEEFDQALRVQLNQIIHLSRDMLLALDQPGAAVTAPLEQMARLQVLADRLTPSMVARSKRRGASWEAIGTSLGMSKDTARKKWASARRTPGPRRIPSPAAPSPPSSPPGPSTASTHNLDASAGPASAPMTTVPPATLAGQDLANILSSLQRASGLSLRALATRTGLSAGHLSRMMSGERFPSWKHVAALARACGADPEVLRRVWETSNARRDSQARPTSLASALRFLHSRAGSPTPWAIAITSGNQLDQDRITALLDGTATGGDWDEIQRLVQLLDGEPTYFRPLWEAEIRSQPVTPQPAVVKSPAQEETSTASTRVEDLLIAFRDALGGTSRAPAYSPVRRCLATPIHPAR</sequence>
<proteinExistence type="predicted"/>
<dbReference type="EMBL" id="JBEZLS010000046">
    <property type="protein sequence ID" value="MEU9356240.1"/>
    <property type="molecule type" value="Genomic_DNA"/>
</dbReference>
<organism evidence="3 4">
    <name type="scientific">Streptomyces griseoloalbus</name>
    <dbReference type="NCBI Taxonomy" id="67303"/>
    <lineage>
        <taxon>Bacteria</taxon>
        <taxon>Bacillati</taxon>
        <taxon>Actinomycetota</taxon>
        <taxon>Actinomycetes</taxon>
        <taxon>Kitasatosporales</taxon>
        <taxon>Streptomycetaceae</taxon>
        <taxon>Streptomyces</taxon>
    </lineage>
</organism>
<protein>
    <submittedName>
        <fullName evidence="3">Helix-turn-helix transcriptional regulator</fullName>
    </submittedName>
</protein>
<dbReference type="InterPro" id="IPR001387">
    <property type="entry name" value="Cro/C1-type_HTH"/>
</dbReference>
<dbReference type="Gene3D" id="1.10.260.40">
    <property type="entry name" value="lambda repressor-like DNA-binding domains"/>
    <property type="match status" value="1"/>
</dbReference>
<feature type="compositionally biased region" description="Pro residues" evidence="1">
    <location>
        <begin position="142"/>
        <end position="159"/>
    </location>
</feature>
<dbReference type="SUPFAM" id="SSF47413">
    <property type="entry name" value="lambda repressor-like DNA-binding domains"/>
    <property type="match status" value="1"/>
</dbReference>
<evidence type="ECO:0000313" key="3">
    <source>
        <dbReference type="EMBL" id="MEU9356240.1"/>
    </source>
</evidence>
<dbReference type="Proteomes" id="UP001551582">
    <property type="component" value="Unassembled WGS sequence"/>
</dbReference>
<dbReference type="Pfam" id="PF13560">
    <property type="entry name" value="HTH_31"/>
    <property type="match status" value="1"/>
</dbReference>
<gene>
    <name evidence="3" type="ORF">AB0D65_35880</name>
</gene>
<dbReference type="PROSITE" id="PS50943">
    <property type="entry name" value="HTH_CROC1"/>
    <property type="match status" value="1"/>
</dbReference>
<reference evidence="3 4" key="1">
    <citation type="submission" date="2024-06" db="EMBL/GenBank/DDBJ databases">
        <title>The Natural Products Discovery Center: Release of the First 8490 Sequenced Strains for Exploring Actinobacteria Biosynthetic Diversity.</title>
        <authorList>
            <person name="Kalkreuter E."/>
            <person name="Kautsar S.A."/>
            <person name="Yang D."/>
            <person name="Bader C.D."/>
            <person name="Teijaro C.N."/>
            <person name="Fluegel L."/>
            <person name="Davis C.M."/>
            <person name="Simpson J.R."/>
            <person name="Lauterbach L."/>
            <person name="Steele A.D."/>
            <person name="Gui C."/>
            <person name="Meng S."/>
            <person name="Li G."/>
            <person name="Viehrig K."/>
            <person name="Ye F."/>
            <person name="Su P."/>
            <person name="Kiefer A.F."/>
            <person name="Nichols A."/>
            <person name="Cepeda A.J."/>
            <person name="Yan W."/>
            <person name="Fan B."/>
            <person name="Jiang Y."/>
            <person name="Adhikari A."/>
            <person name="Zheng C.-J."/>
            <person name="Schuster L."/>
            <person name="Cowan T.M."/>
            <person name="Smanski M.J."/>
            <person name="Chevrette M.G."/>
            <person name="De Carvalho L.P.S."/>
            <person name="Shen B."/>
        </authorList>
    </citation>
    <scope>NUCLEOTIDE SEQUENCE [LARGE SCALE GENOMIC DNA]</scope>
    <source>
        <strain evidence="3 4">NPDC048274</strain>
    </source>
</reference>
<name>A0ABV3EGY2_9ACTN</name>
<feature type="region of interest" description="Disordered" evidence="1">
    <location>
        <begin position="125"/>
        <end position="182"/>
    </location>
</feature>
<comment type="caution">
    <text evidence="3">The sequence shown here is derived from an EMBL/GenBank/DDBJ whole genome shotgun (WGS) entry which is preliminary data.</text>
</comment>
<feature type="domain" description="HTH cro/C1-type" evidence="2">
    <location>
        <begin position="195"/>
        <end position="249"/>
    </location>
</feature>
<evidence type="ECO:0000313" key="4">
    <source>
        <dbReference type="Proteomes" id="UP001551582"/>
    </source>
</evidence>
<dbReference type="SMART" id="SM00530">
    <property type="entry name" value="HTH_XRE"/>
    <property type="match status" value="1"/>
</dbReference>
<dbReference type="CDD" id="cd00093">
    <property type="entry name" value="HTH_XRE"/>
    <property type="match status" value="1"/>
</dbReference>